<protein>
    <submittedName>
        <fullName evidence="2">Uncharacterized protein</fullName>
    </submittedName>
</protein>
<reference evidence="2" key="1">
    <citation type="journal article" date="2012" name="Proc. Natl. Acad. Sci. U.S.A.">
        <title>Antigenic diversity is generated by distinct evolutionary mechanisms in African trypanosome species.</title>
        <authorList>
            <person name="Jackson A.P."/>
            <person name="Berry A."/>
            <person name="Aslett M."/>
            <person name="Allison H.C."/>
            <person name="Burton P."/>
            <person name="Vavrova-Anderson J."/>
            <person name="Brown R."/>
            <person name="Browne H."/>
            <person name="Corton N."/>
            <person name="Hauser H."/>
            <person name="Gamble J."/>
            <person name="Gilderthorp R."/>
            <person name="Marcello L."/>
            <person name="McQuillan J."/>
            <person name="Otto T.D."/>
            <person name="Quail M.A."/>
            <person name="Sanders M.J."/>
            <person name="van Tonder A."/>
            <person name="Ginger M.L."/>
            <person name="Field M.C."/>
            <person name="Barry J.D."/>
            <person name="Hertz-Fowler C."/>
            <person name="Berriman M."/>
        </authorList>
    </citation>
    <scope>NUCLEOTIDE SEQUENCE</scope>
    <source>
        <strain evidence="2">Y486</strain>
    </source>
</reference>
<proteinExistence type="predicted"/>
<keyword evidence="1" id="KW-0812">Transmembrane</keyword>
<dbReference type="VEuPathDB" id="TriTrypDB:TvY486_0301740"/>
<evidence type="ECO:0000256" key="1">
    <source>
        <dbReference type="SAM" id="Phobius"/>
    </source>
</evidence>
<keyword evidence="1" id="KW-0472">Membrane</keyword>
<dbReference type="AlphaFoldDB" id="G0TSQ7"/>
<name>G0TSQ7_TRYVY</name>
<feature type="transmembrane region" description="Helical" evidence="1">
    <location>
        <begin position="38"/>
        <end position="60"/>
    </location>
</feature>
<sequence>MDSRERQHIEKSISEVVAEVDMPIAQRHIRESLKYNKFSSIIMLLTVIVPAVGLVAFYTLKMPALRGRWRDPYELPHGFDPKTGQFISEKQQTQMVAPPVALFLSSVPGDYTTTRR</sequence>
<organism evidence="2">
    <name type="scientific">Trypanosoma vivax (strain Y486)</name>
    <dbReference type="NCBI Taxonomy" id="1055687"/>
    <lineage>
        <taxon>Eukaryota</taxon>
        <taxon>Discoba</taxon>
        <taxon>Euglenozoa</taxon>
        <taxon>Kinetoplastea</taxon>
        <taxon>Metakinetoplastina</taxon>
        <taxon>Trypanosomatida</taxon>
        <taxon>Trypanosomatidae</taxon>
        <taxon>Trypanosoma</taxon>
        <taxon>Duttonella</taxon>
    </lineage>
</organism>
<dbReference type="EMBL" id="HE573019">
    <property type="protein sequence ID" value="CCC46985.1"/>
    <property type="molecule type" value="Genomic_DNA"/>
</dbReference>
<dbReference type="OMA" id="ASVWENW"/>
<keyword evidence="1" id="KW-1133">Transmembrane helix</keyword>
<evidence type="ECO:0000313" key="2">
    <source>
        <dbReference type="EMBL" id="CCC46985.1"/>
    </source>
</evidence>
<accession>G0TSQ7</accession>
<gene>
    <name evidence="2" type="ORF">TVY486_0301740</name>
</gene>